<dbReference type="PROSITE" id="PS52035">
    <property type="entry name" value="PEPTIDASE_M14"/>
    <property type="match status" value="1"/>
</dbReference>
<feature type="domain" description="Peptidase M14" evidence="13">
    <location>
        <begin position="4"/>
        <end position="285"/>
    </location>
</feature>
<keyword evidence="7" id="KW-0378">Hydrolase</keyword>
<dbReference type="PRINTS" id="PR00765">
    <property type="entry name" value="CRBOXYPTASEA"/>
</dbReference>
<dbReference type="GO" id="GO:0004181">
    <property type="term" value="F:metallocarboxypeptidase activity"/>
    <property type="evidence" value="ECO:0007669"/>
    <property type="project" value="InterPro"/>
</dbReference>
<evidence type="ECO:0000256" key="7">
    <source>
        <dbReference type="ARBA" id="ARBA00022801"/>
    </source>
</evidence>
<comment type="catalytic activity">
    <reaction evidence="10">
        <text>Releases a C-terminal residue, which may be hydrophobic or positively charged.</text>
        <dbReference type="EC" id="3.4.17.18"/>
    </reaction>
</comment>
<dbReference type="EC" id="3.4.17.18" evidence="11"/>
<dbReference type="Gene3D" id="2.60.40.10">
    <property type="entry name" value="Immunoglobulins"/>
    <property type="match status" value="1"/>
</dbReference>
<proteinExistence type="inferred from homology"/>
<keyword evidence="5" id="KW-0479">Metal-binding</keyword>
<dbReference type="Pfam" id="PF00246">
    <property type="entry name" value="Peptidase_M14"/>
    <property type="match status" value="1"/>
</dbReference>
<evidence type="ECO:0000256" key="1">
    <source>
        <dbReference type="ARBA" id="ARBA00001947"/>
    </source>
</evidence>
<evidence type="ECO:0000313" key="14">
    <source>
        <dbReference type="EMBL" id="ASK77638.1"/>
    </source>
</evidence>
<evidence type="ECO:0000256" key="4">
    <source>
        <dbReference type="ARBA" id="ARBA00022670"/>
    </source>
</evidence>
<dbReference type="KEGG" id="pmai:CF386_00285"/>
<evidence type="ECO:0000256" key="12">
    <source>
        <dbReference type="PROSITE-ProRule" id="PRU01379"/>
    </source>
</evidence>
<reference evidence="14 15" key="1">
    <citation type="journal article" date="2016" name="Int. J. Syst. Evol. Microbiol.">
        <title>Paraphotobacterium marinum gen. nov., sp. nov., a member of the family Vibrionaceae, isolated from surface seawater.</title>
        <authorList>
            <person name="Huang Z."/>
            <person name="Dong C."/>
            <person name="Shao Z."/>
        </authorList>
    </citation>
    <scope>NUCLEOTIDE SEQUENCE [LARGE SCALE GENOMIC DNA]</scope>
    <source>
        <strain evidence="14 15">NSCS20N07D</strain>
    </source>
</reference>
<sequence length="880" mass="101022">MKKRYLSYLDAIDKLEEFQSKYPELIKLETIGYTHEERPIKLAILAKDLSVAHIKPALLFTGTIHAREWIGIELGISLIEHILTNISSNPELDNTLTKNTLYIVPCLNPDGFEYSQKHFSFWRKNRRKNSDGSYGVDLNRNFSVNFKSSNNTSSNVYGGPYPFSEPETQAIRDFVEEHSNITIALDYHSQGNVFFPAHKFNHEAEIEGSDLNILCANMANEIYKVSGRKYGIHRGKPPTNLIHGSGREYYYHKGILSTVVEVGTRNIPDYLLNMTESIHENIPAVLYALSCAQNYSTHAPSRPSCLKIDELKFQNVTLKWDNDLKDNEVYELYRSTDPKKPCNESNKIAITTNNYFIDTNVKSYQRYFYALRKLNYELKIASPFAPILKIQTLLEKNELAHTFFPNKKEIGYVGQKTQKSNHEHFGNNSLFVGVNKIKGVCFGVINFDLMKLPSESILKSAKLYLYPMNRVAAKIENYGSWSFSIIDRNSIDDITNFQQIENAEVIANLGYQIESDKMTQGIWLCWNFNGNELKLLRKQIEEGHLLLRMQGPKKLPINNDSQVMQFDIGYGKFGGGIHYRPSLEIQYSLRPKSFEINSFITQSLNASQNISNEIKSGYDSEGLPIFSTLSFNCSSLDSVENLVITDAYLELKSNGASNNNSNVRYAIEMTKDNHLNYSTIKDVTLHSEILGYEINIKDMYKKEPQIFQFDSSSKHTLEQLISRKEPFINFIIRPNTPNFEKNITGNWSSASLHIKYISKRLNPIDEPKSLSANIENNVVKLSWERSQHPDFVGSYVVRNNFNPPSNPMDGVKIYAGQDSFTYDNFGNPNIPKYYAVFFYDNVPNYSKPNTIFFNSDQSYEHIQNEFEAQDIEEQRYMNGD</sequence>
<evidence type="ECO:0000256" key="2">
    <source>
        <dbReference type="ARBA" id="ARBA00005988"/>
    </source>
</evidence>
<dbReference type="RefSeq" id="WP_089072548.1">
    <property type="nucleotide sequence ID" value="NZ_CBCSAM010000001.1"/>
</dbReference>
<dbReference type="SMART" id="SM00631">
    <property type="entry name" value="Zn_pept"/>
    <property type="match status" value="1"/>
</dbReference>
<accession>A0A220VB86</accession>
<dbReference type="InterPro" id="IPR013783">
    <property type="entry name" value="Ig-like_fold"/>
</dbReference>
<dbReference type="InterPro" id="IPR000834">
    <property type="entry name" value="Peptidase_M14"/>
</dbReference>
<dbReference type="Gene3D" id="3.40.630.10">
    <property type="entry name" value="Zn peptidases"/>
    <property type="match status" value="1"/>
</dbReference>
<organism evidence="14 15">
    <name type="scientific">Paraphotobacterium marinum</name>
    <dbReference type="NCBI Taxonomy" id="1755811"/>
    <lineage>
        <taxon>Bacteria</taxon>
        <taxon>Pseudomonadati</taxon>
        <taxon>Pseudomonadota</taxon>
        <taxon>Gammaproteobacteria</taxon>
        <taxon>Vibrionales</taxon>
        <taxon>Vibrionaceae</taxon>
        <taxon>Paraphotobacterium</taxon>
    </lineage>
</organism>
<keyword evidence="8" id="KW-0862">Zinc</keyword>
<evidence type="ECO:0000256" key="5">
    <source>
        <dbReference type="ARBA" id="ARBA00022723"/>
    </source>
</evidence>
<comment type="cofactor">
    <cofactor evidence="1">
        <name>Zn(2+)</name>
        <dbReference type="ChEBI" id="CHEBI:29105"/>
    </cofactor>
</comment>
<dbReference type="GO" id="GO:0008270">
    <property type="term" value="F:zinc ion binding"/>
    <property type="evidence" value="ECO:0007669"/>
    <property type="project" value="InterPro"/>
</dbReference>
<dbReference type="PANTHER" id="PTHR11705:SF143">
    <property type="entry name" value="SLL0236 PROTEIN"/>
    <property type="match status" value="1"/>
</dbReference>
<evidence type="ECO:0000256" key="8">
    <source>
        <dbReference type="ARBA" id="ARBA00022833"/>
    </source>
</evidence>
<dbReference type="GO" id="GO:0005615">
    <property type="term" value="C:extracellular space"/>
    <property type="evidence" value="ECO:0007669"/>
    <property type="project" value="TreeGrafter"/>
</dbReference>
<dbReference type="InterPro" id="IPR057246">
    <property type="entry name" value="CARBOXYPEPT_ZN_1"/>
</dbReference>
<keyword evidence="4" id="KW-0645">Protease</keyword>
<keyword evidence="6" id="KW-0732">Signal</keyword>
<evidence type="ECO:0000256" key="6">
    <source>
        <dbReference type="ARBA" id="ARBA00022729"/>
    </source>
</evidence>
<dbReference type="GO" id="GO:0006508">
    <property type="term" value="P:proteolysis"/>
    <property type="evidence" value="ECO:0007669"/>
    <property type="project" value="UniProtKB-KW"/>
</dbReference>
<feature type="active site" description="Proton donor/acceptor" evidence="12">
    <location>
        <position position="261"/>
    </location>
</feature>
<evidence type="ECO:0000256" key="11">
    <source>
        <dbReference type="ARBA" id="ARBA00066554"/>
    </source>
</evidence>
<evidence type="ECO:0000256" key="10">
    <source>
        <dbReference type="ARBA" id="ARBA00050859"/>
    </source>
</evidence>
<keyword evidence="9" id="KW-0482">Metalloprotease</keyword>
<dbReference type="PANTHER" id="PTHR11705">
    <property type="entry name" value="PROTEASE FAMILY M14 CARBOXYPEPTIDASE A,B"/>
    <property type="match status" value="1"/>
</dbReference>
<evidence type="ECO:0000313" key="15">
    <source>
        <dbReference type="Proteomes" id="UP000242175"/>
    </source>
</evidence>
<evidence type="ECO:0000259" key="13">
    <source>
        <dbReference type="PROSITE" id="PS52035"/>
    </source>
</evidence>
<dbReference type="EMBL" id="CP022355">
    <property type="protein sequence ID" value="ASK77638.1"/>
    <property type="molecule type" value="Genomic_DNA"/>
</dbReference>
<gene>
    <name evidence="14" type="ORF">CF386_00285</name>
</gene>
<dbReference type="AlphaFoldDB" id="A0A220VB86"/>
<dbReference type="Proteomes" id="UP000242175">
    <property type="component" value="Chromosome large"/>
</dbReference>
<keyword evidence="15" id="KW-1185">Reference proteome</keyword>
<evidence type="ECO:0000256" key="9">
    <source>
        <dbReference type="ARBA" id="ARBA00023049"/>
    </source>
</evidence>
<dbReference type="PROSITE" id="PS00132">
    <property type="entry name" value="CARBOXYPEPT_ZN_1"/>
    <property type="match status" value="1"/>
</dbReference>
<keyword evidence="3" id="KW-0121">Carboxypeptidase</keyword>
<evidence type="ECO:0000256" key="3">
    <source>
        <dbReference type="ARBA" id="ARBA00022645"/>
    </source>
</evidence>
<dbReference type="FunFam" id="3.40.630.10:FF:000084">
    <property type="entry name" value="Carboxypeptidase B2"/>
    <property type="match status" value="1"/>
</dbReference>
<dbReference type="SUPFAM" id="SSF53187">
    <property type="entry name" value="Zn-dependent exopeptidases"/>
    <property type="match status" value="1"/>
</dbReference>
<protein>
    <recommendedName>
        <fullName evidence="11">carboxypeptidase T</fullName>
        <ecNumber evidence="11">3.4.17.18</ecNumber>
    </recommendedName>
</protein>
<dbReference type="OrthoDB" id="5294005at2"/>
<comment type="similarity">
    <text evidence="2 12">Belongs to the peptidase M14 family.</text>
</comment>
<name>A0A220VB86_9GAMM</name>